<sequence length="145" mass="16792">MIKLQNYSTFTLFECRRPLSKAAQNSSSITNEPVTDEHLLLDDNKYIADVLCEFRNSKMAKEGWQSRLLFKKRMFRETDESITEPQFVNLSYVQAQHDYLMGNYPVVREDAAQMCALQMQAEFASSLGDDEEGLLSCIERFITKQ</sequence>
<dbReference type="CDD" id="cd14473">
    <property type="entry name" value="FERM_B-lobe"/>
    <property type="match status" value="1"/>
</dbReference>
<dbReference type="InterPro" id="IPR014352">
    <property type="entry name" value="FERM/acyl-CoA-bd_prot_sf"/>
</dbReference>
<dbReference type="Pfam" id="PF00373">
    <property type="entry name" value="FERM_M"/>
    <property type="match status" value="1"/>
</dbReference>
<comment type="caution">
    <text evidence="2">The sequence shown here is derived from an EMBL/GenBank/DDBJ whole genome shotgun (WGS) entry which is preliminary data.</text>
</comment>
<dbReference type="InterPro" id="IPR000299">
    <property type="entry name" value="FERM_domain"/>
</dbReference>
<evidence type="ECO:0000313" key="3">
    <source>
        <dbReference type="Proteomes" id="UP000815325"/>
    </source>
</evidence>
<dbReference type="SUPFAM" id="SSF47031">
    <property type="entry name" value="Second domain of FERM"/>
    <property type="match status" value="1"/>
</dbReference>
<dbReference type="InterPro" id="IPR035963">
    <property type="entry name" value="FERM_2"/>
</dbReference>
<dbReference type="EMBL" id="MU072180">
    <property type="protein sequence ID" value="KAF5825692.1"/>
    <property type="molecule type" value="Genomic_DNA"/>
</dbReference>
<evidence type="ECO:0000259" key="1">
    <source>
        <dbReference type="PROSITE" id="PS50057"/>
    </source>
</evidence>
<accession>A0ABQ7FTH9</accession>
<keyword evidence="3" id="KW-1185">Reference proteome</keyword>
<feature type="domain" description="FERM" evidence="1">
    <location>
        <begin position="1"/>
        <end position="145"/>
    </location>
</feature>
<gene>
    <name evidence="2" type="ORF">DUNSADRAFT_7534</name>
</gene>
<feature type="non-terminal residue" evidence="2">
    <location>
        <position position="145"/>
    </location>
</feature>
<dbReference type="Gene3D" id="1.20.80.10">
    <property type="match status" value="1"/>
</dbReference>
<organism evidence="2 3">
    <name type="scientific">Dunaliella salina</name>
    <name type="common">Green alga</name>
    <name type="synonym">Protococcus salinus</name>
    <dbReference type="NCBI Taxonomy" id="3046"/>
    <lineage>
        <taxon>Eukaryota</taxon>
        <taxon>Viridiplantae</taxon>
        <taxon>Chlorophyta</taxon>
        <taxon>core chlorophytes</taxon>
        <taxon>Chlorophyceae</taxon>
        <taxon>CS clade</taxon>
        <taxon>Chlamydomonadales</taxon>
        <taxon>Dunaliellaceae</taxon>
        <taxon>Dunaliella</taxon>
    </lineage>
</organism>
<evidence type="ECO:0000313" key="2">
    <source>
        <dbReference type="EMBL" id="KAF5825692.1"/>
    </source>
</evidence>
<protein>
    <recommendedName>
        <fullName evidence="1">FERM domain-containing protein</fullName>
    </recommendedName>
</protein>
<dbReference type="PROSITE" id="PS50057">
    <property type="entry name" value="FERM_3"/>
    <property type="match status" value="1"/>
</dbReference>
<dbReference type="Proteomes" id="UP000815325">
    <property type="component" value="Unassembled WGS sequence"/>
</dbReference>
<reference evidence="2" key="1">
    <citation type="submission" date="2017-08" db="EMBL/GenBank/DDBJ databases">
        <authorList>
            <person name="Polle J.E."/>
            <person name="Barry K."/>
            <person name="Cushman J."/>
            <person name="Schmutz J."/>
            <person name="Tran D."/>
            <person name="Hathwaick L.T."/>
            <person name="Yim W.C."/>
            <person name="Jenkins J."/>
            <person name="Mckie-Krisberg Z.M."/>
            <person name="Prochnik S."/>
            <person name="Lindquist E."/>
            <person name="Dockter R.B."/>
            <person name="Adam C."/>
            <person name="Molina H."/>
            <person name="Bunkerborg J."/>
            <person name="Jin E."/>
            <person name="Buchheim M."/>
            <person name="Magnuson J."/>
        </authorList>
    </citation>
    <scope>NUCLEOTIDE SEQUENCE</scope>
    <source>
        <strain evidence="2">CCAP 19/18</strain>
    </source>
</reference>
<name>A0ABQ7FTH9_DUNSA</name>
<proteinExistence type="predicted"/>
<dbReference type="InterPro" id="IPR019748">
    <property type="entry name" value="FERM_central"/>
</dbReference>